<proteinExistence type="predicted"/>
<evidence type="ECO:0000313" key="1">
    <source>
        <dbReference type="EMBL" id="GBN56740.1"/>
    </source>
</evidence>
<reference evidence="1 2" key="1">
    <citation type="journal article" date="2019" name="Sci. Rep.">
        <title>Orb-weaving spider Araneus ventricosus genome elucidates the spidroin gene catalogue.</title>
        <authorList>
            <person name="Kono N."/>
            <person name="Nakamura H."/>
            <person name="Ohtoshi R."/>
            <person name="Moran D.A.P."/>
            <person name="Shinohara A."/>
            <person name="Yoshida Y."/>
            <person name="Fujiwara M."/>
            <person name="Mori M."/>
            <person name="Tomita M."/>
            <person name="Arakawa K."/>
        </authorList>
    </citation>
    <scope>NUCLEOTIDE SEQUENCE [LARGE SCALE GENOMIC DNA]</scope>
</reference>
<protein>
    <submittedName>
        <fullName evidence="1">Uncharacterized protein</fullName>
    </submittedName>
</protein>
<dbReference type="EMBL" id="BGPR01012581">
    <property type="protein sequence ID" value="GBN56740.1"/>
    <property type="molecule type" value="Genomic_DNA"/>
</dbReference>
<keyword evidence="2" id="KW-1185">Reference proteome</keyword>
<dbReference type="AlphaFoldDB" id="A0A4Y2Q1J1"/>
<sequence length="80" mass="9480">MELEMDIDELLKEHSQELTTEEILALHCVSQEEVEEENLSEEKEEELFTKSRHFVMISDKKLEYPGFCFIQKFGENLSQP</sequence>
<accession>A0A4Y2Q1J1</accession>
<dbReference type="Proteomes" id="UP000499080">
    <property type="component" value="Unassembled WGS sequence"/>
</dbReference>
<name>A0A4Y2Q1J1_ARAVE</name>
<comment type="caution">
    <text evidence="1">The sequence shown here is derived from an EMBL/GenBank/DDBJ whole genome shotgun (WGS) entry which is preliminary data.</text>
</comment>
<gene>
    <name evidence="1" type="ORF">AVEN_38956_1</name>
</gene>
<organism evidence="1 2">
    <name type="scientific">Araneus ventricosus</name>
    <name type="common">Orbweaver spider</name>
    <name type="synonym">Epeira ventricosa</name>
    <dbReference type="NCBI Taxonomy" id="182803"/>
    <lineage>
        <taxon>Eukaryota</taxon>
        <taxon>Metazoa</taxon>
        <taxon>Ecdysozoa</taxon>
        <taxon>Arthropoda</taxon>
        <taxon>Chelicerata</taxon>
        <taxon>Arachnida</taxon>
        <taxon>Araneae</taxon>
        <taxon>Araneomorphae</taxon>
        <taxon>Entelegynae</taxon>
        <taxon>Araneoidea</taxon>
        <taxon>Araneidae</taxon>
        <taxon>Araneus</taxon>
    </lineage>
</organism>
<evidence type="ECO:0000313" key="2">
    <source>
        <dbReference type="Proteomes" id="UP000499080"/>
    </source>
</evidence>